<comment type="caution">
    <text evidence="2">The sequence shown here is derived from an EMBL/GenBank/DDBJ whole genome shotgun (WGS) entry which is preliminary data.</text>
</comment>
<proteinExistence type="predicted"/>
<name>A0AAN9GWI6_9TELE</name>
<dbReference type="AlphaFoldDB" id="A0AAN9GWI6"/>
<evidence type="ECO:0000313" key="3">
    <source>
        <dbReference type="Proteomes" id="UP001364617"/>
    </source>
</evidence>
<sequence>MRLRYVRCGFKTYNETCIPNAVSSSTAKCEGKMTDGKTLLLYGGEKQPHGETEPDIVSKQPGCVTAM</sequence>
<keyword evidence="3" id="KW-1185">Reference proteome</keyword>
<feature type="region of interest" description="Disordered" evidence="1">
    <location>
        <begin position="43"/>
        <end position="67"/>
    </location>
</feature>
<evidence type="ECO:0000256" key="1">
    <source>
        <dbReference type="SAM" id="MobiDB-lite"/>
    </source>
</evidence>
<organism evidence="2 3">
    <name type="scientific">Phoxinus phoxinus</name>
    <name type="common">Eurasian minnow</name>
    <dbReference type="NCBI Taxonomy" id="58324"/>
    <lineage>
        <taxon>Eukaryota</taxon>
        <taxon>Metazoa</taxon>
        <taxon>Chordata</taxon>
        <taxon>Craniata</taxon>
        <taxon>Vertebrata</taxon>
        <taxon>Euteleostomi</taxon>
        <taxon>Actinopterygii</taxon>
        <taxon>Neopterygii</taxon>
        <taxon>Teleostei</taxon>
        <taxon>Ostariophysi</taxon>
        <taxon>Cypriniformes</taxon>
        <taxon>Leuciscidae</taxon>
        <taxon>Phoxininae</taxon>
        <taxon>Phoxinus</taxon>
    </lineage>
</organism>
<accession>A0AAN9GWI6</accession>
<dbReference type="Proteomes" id="UP001364617">
    <property type="component" value="Unassembled WGS sequence"/>
</dbReference>
<evidence type="ECO:0000313" key="2">
    <source>
        <dbReference type="EMBL" id="KAK7134348.1"/>
    </source>
</evidence>
<reference evidence="2 3" key="1">
    <citation type="submission" date="2024-02" db="EMBL/GenBank/DDBJ databases">
        <title>Chromosome-level genome assembly of the Eurasian Minnow (Phoxinus phoxinus).</title>
        <authorList>
            <person name="Oriowo T.O."/>
            <person name="Martin S."/>
            <person name="Stange M."/>
            <person name="Chrysostomakis Y."/>
            <person name="Brown T."/>
            <person name="Winkler S."/>
            <person name="Kukowka S."/>
            <person name="Myers E.W."/>
            <person name="Bohne A."/>
        </authorList>
    </citation>
    <scope>NUCLEOTIDE SEQUENCE [LARGE SCALE GENOMIC DNA]</scope>
    <source>
        <strain evidence="2">ZFMK-TIS-60720</strain>
        <tissue evidence="2">Whole Organism</tissue>
    </source>
</reference>
<dbReference type="EMBL" id="JAYKXH010000019">
    <property type="protein sequence ID" value="KAK7134348.1"/>
    <property type="molecule type" value="Genomic_DNA"/>
</dbReference>
<protein>
    <submittedName>
        <fullName evidence="2">Uncharacterized protein</fullName>
    </submittedName>
</protein>
<gene>
    <name evidence="2" type="ORF">R3I93_017685</name>
</gene>